<evidence type="ECO:0000313" key="2">
    <source>
        <dbReference type="EMBL" id="KKN08316.1"/>
    </source>
</evidence>
<feature type="transmembrane region" description="Helical" evidence="1">
    <location>
        <begin position="34"/>
        <end position="56"/>
    </location>
</feature>
<keyword evidence="1" id="KW-1133">Transmembrane helix</keyword>
<organism evidence="2">
    <name type="scientific">marine sediment metagenome</name>
    <dbReference type="NCBI Taxonomy" id="412755"/>
    <lineage>
        <taxon>unclassified sequences</taxon>
        <taxon>metagenomes</taxon>
        <taxon>ecological metagenomes</taxon>
    </lineage>
</organism>
<feature type="transmembrane region" description="Helical" evidence="1">
    <location>
        <begin position="6"/>
        <end position="27"/>
    </location>
</feature>
<keyword evidence="1" id="KW-0472">Membrane</keyword>
<keyword evidence="1" id="KW-0812">Transmembrane</keyword>
<dbReference type="EMBL" id="LAZR01004470">
    <property type="protein sequence ID" value="KKN08316.1"/>
    <property type="molecule type" value="Genomic_DNA"/>
</dbReference>
<feature type="transmembrane region" description="Helical" evidence="1">
    <location>
        <begin position="62"/>
        <end position="80"/>
    </location>
</feature>
<dbReference type="AlphaFoldDB" id="A0A0F9Q508"/>
<proteinExistence type="predicted"/>
<comment type="caution">
    <text evidence="2">The sequence shown here is derived from an EMBL/GenBank/DDBJ whole genome shotgun (WGS) entry which is preliminary data.</text>
</comment>
<name>A0A0F9Q508_9ZZZZ</name>
<reference evidence="2" key="1">
    <citation type="journal article" date="2015" name="Nature">
        <title>Complex archaea that bridge the gap between prokaryotes and eukaryotes.</title>
        <authorList>
            <person name="Spang A."/>
            <person name="Saw J.H."/>
            <person name="Jorgensen S.L."/>
            <person name="Zaremba-Niedzwiedzka K."/>
            <person name="Martijn J."/>
            <person name="Lind A.E."/>
            <person name="van Eijk R."/>
            <person name="Schleper C."/>
            <person name="Guy L."/>
            <person name="Ettema T.J."/>
        </authorList>
    </citation>
    <scope>NUCLEOTIDE SEQUENCE</scope>
</reference>
<gene>
    <name evidence="2" type="ORF">LCGC14_1057790</name>
</gene>
<sequence length="84" mass="9568">MNSFDLIAVAANTIFLVSYVDFTAHIFRKKNAGGISIAAITSWLIAFSLLAIYFYIRWNPLFFFYYAAGSIVSVAAINGWRRYR</sequence>
<protein>
    <submittedName>
        <fullName evidence="2">Uncharacterized protein</fullName>
    </submittedName>
</protein>
<accession>A0A0F9Q508</accession>
<dbReference type="Gene3D" id="1.20.1280.290">
    <property type="match status" value="1"/>
</dbReference>
<evidence type="ECO:0000256" key="1">
    <source>
        <dbReference type="SAM" id="Phobius"/>
    </source>
</evidence>